<dbReference type="KEGG" id="rca:Rcas_2829"/>
<dbReference type="RefSeq" id="WP_012121324.1">
    <property type="nucleotide sequence ID" value="NC_009767.1"/>
</dbReference>
<organism evidence="2 3">
    <name type="scientific">Roseiflexus castenholzii (strain DSM 13941 / HLO8)</name>
    <dbReference type="NCBI Taxonomy" id="383372"/>
    <lineage>
        <taxon>Bacteria</taxon>
        <taxon>Bacillati</taxon>
        <taxon>Chloroflexota</taxon>
        <taxon>Chloroflexia</taxon>
        <taxon>Chloroflexales</taxon>
        <taxon>Roseiflexineae</taxon>
        <taxon>Roseiflexaceae</taxon>
        <taxon>Roseiflexus</taxon>
    </lineage>
</organism>
<accession>A7NMX6</accession>
<protein>
    <recommendedName>
        <fullName evidence="4">Peptidoglycan-binding domain 1 protein</fullName>
    </recommendedName>
</protein>
<evidence type="ECO:0000256" key="1">
    <source>
        <dbReference type="SAM" id="MobiDB-lite"/>
    </source>
</evidence>
<feature type="compositionally biased region" description="Pro residues" evidence="1">
    <location>
        <begin position="167"/>
        <end position="180"/>
    </location>
</feature>
<dbReference type="Proteomes" id="UP000000263">
    <property type="component" value="Chromosome"/>
</dbReference>
<sequence length="550" mass="59896">MSERQRVALPRRRPVETATTATLRSWRAVNALVDQSAPVGDGHLFNQMRLSAPAPLVQRKEPQSDGMTGAFTTGDTAPTDSAINPLVGLKRGDGLNYGTWDLRPRVKLLQHKLNEKTGAGLNVDGMWGPKTSAALETFMLSRSTVPAEIVDQDTADALLDRRKETPGPGPQPIPPGPQPTEAPYNQTLEDVLDAVWLQYQLTFEGQRNGLHRLEKDLATIEKPKNTLVEVLKDAGKAALDALLGWGGGALRGPIKAALAGLGETIAKDGVDKVFDKAQESAGTEVGKKVDELGNEDGPTLETFLEAQRAALEEASSQTQENFLLETRAKLRLPAEGEPVSSGPEDPRVVRAKKLLDAVKRERPQAFQKQYDESLAKWAIAQAQSKLGTMDSPSMSVGEDKVKTTDMSKAEPGMPGVLTIEIEGTRPELPVKITGAKIAGLSEKTRQALERQQKSILDLGMPRYASGKVEINTGLGSILNFTKPTIRIAQNETGDLFERESTEGGKEWLKKKARPYEEVLTEDLVKEGMRMVWEEIDRKRLSDVPGGLKGP</sequence>
<dbReference type="Gene3D" id="1.10.101.10">
    <property type="entry name" value="PGBD-like superfamily/PGBD"/>
    <property type="match status" value="1"/>
</dbReference>
<name>A7NMX6_ROSCS</name>
<dbReference type="InterPro" id="IPR036365">
    <property type="entry name" value="PGBD-like_sf"/>
</dbReference>
<reference evidence="2 3" key="1">
    <citation type="submission" date="2007-08" db="EMBL/GenBank/DDBJ databases">
        <title>Complete sequence of Roseiflexus castenholzii DSM 13941.</title>
        <authorList>
            <consortium name="US DOE Joint Genome Institute"/>
            <person name="Copeland A."/>
            <person name="Lucas S."/>
            <person name="Lapidus A."/>
            <person name="Barry K."/>
            <person name="Glavina del Rio T."/>
            <person name="Dalin E."/>
            <person name="Tice H."/>
            <person name="Pitluck S."/>
            <person name="Thompson L.S."/>
            <person name="Brettin T."/>
            <person name="Bruce D."/>
            <person name="Detter J.C."/>
            <person name="Han C."/>
            <person name="Tapia R."/>
            <person name="Schmutz J."/>
            <person name="Larimer F."/>
            <person name="Land M."/>
            <person name="Hauser L."/>
            <person name="Kyrpides N."/>
            <person name="Mikhailova N."/>
            <person name="Bryant D.A."/>
            <person name="Hanada S."/>
            <person name="Tsukatani Y."/>
            <person name="Richardson P."/>
        </authorList>
    </citation>
    <scope>NUCLEOTIDE SEQUENCE [LARGE SCALE GENOMIC DNA]</scope>
    <source>
        <strain evidence="3">DSM 13941 / HLO8</strain>
    </source>
</reference>
<dbReference type="EMBL" id="CP000804">
    <property type="protein sequence ID" value="ABU58900.1"/>
    <property type="molecule type" value="Genomic_DNA"/>
</dbReference>
<dbReference type="STRING" id="383372.Rcas_2829"/>
<dbReference type="HOGENOM" id="CLU_495092_0_0_0"/>
<keyword evidence="3" id="KW-1185">Reference proteome</keyword>
<gene>
    <name evidence="2" type="ordered locus">Rcas_2829</name>
</gene>
<dbReference type="eggNOG" id="COG3409">
    <property type="taxonomic scope" value="Bacteria"/>
</dbReference>
<dbReference type="AlphaFoldDB" id="A7NMX6"/>
<dbReference type="SUPFAM" id="SSF47090">
    <property type="entry name" value="PGBD-like"/>
    <property type="match status" value="1"/>
</dbReference>
<evidence type="ECO:0008006" key="4">
    <source>
        <dbReference type="Google" id="ProtNLM"/>
    </source>
</evidence>
<evidence type="ECO:0000313" key="2">
    <source>
        <dbReference type="EMBL" id="ABU58900.1"/>
    </source>
</evidence>
<proteinExistence type="predicted"/>
<feature type="region of interest" description="Disordered" evidence="1">
    <location>
        <begin position="160"/>
        <end position="184"/>
    </location>
</feature>
<evidence type="ECO:0000313" key="3">
    <source>
        <dbReference type="Proteomes" id="UP000000263"/>
    </source>
</evidence>
<dbReference type="InterPro" id="IPR036366">
    <property type="entry name" value="PGBDSf"/>
</dbReference>
<dbReference type="OrthoDB" id="9799970at2"/>